<keyword evidence="1" id="KW-0805">Transcription regulation</keyword>
<keyword evidence="2" id="KW-0238">DNA-binding</keyword>
<organism evidence="5 6">
    <name type="scientific">Chitinophaga oryzae</name>
    <dbReference type="NCBI Taxonomy" id="2725414"/>
    <lineage>
        <taxon>Bacteria</taxon>
        <taxon>Pseudomonadati</taxon>
        <taxon>Bacteroidota</taxon>
        <taxon>Chitinophagia</taxon>
        <taxon>Chitinophagales</taxon>
        <taxon>Chitinophagaceae</taxon>
        <taxon>Chitinophaga</taxon>
    </lineage>
</organism>
<dbReference type="PROSITE" id="PS51118">
    <property type="entry name" value="HTH_HXLR"/>
    <property type="match status" value="1"/>
</dbReference>
<evidence type="ECO:0000256" key="2">
    <source>
        <dbReference type="ARBA" id="ARBA00023125"/>
    </source>
</evidence>
<dbReference type="Pfam" id="PF01638">
    <property type="entry name" value="HxlR"/>
    <property type="match status" value="1"/>
</dbReference>
<evidence type="ECO:0000313" key="6">
    <source>
        <dbReference type="Proteomes" id="UP000502421"/>
    </source>
</evidence>
<dbReference type="GO" id="GO:0003677">
    <property type="term" value="F:DNA binding"/>
    <property type="evidence" value="ECO:0007669"/>
    <property type="project" value="UniProtKB-KW"/>
</dbReference>
<protein>
    <submittedName>
        <fullName evidence="5">Helix-turn-helix transcriptional regulator</fullName>
    </submittedName>
</protein>
<proteinExistence type="predicted"/>
<evidence type="ECO:0000313" key="5">
    <source>
        <dbReference type="EMBL" id="QJB30123.1"/>
    </source>
</evidence>
<evidence type="ECO:0000256" key="3">
    <source>
        <dbReference type="ARBA" id="ARBA00023163"/>
    </source>
</evidence>
<dbReference type="PANTHER" id="PTHR33204">
    <property type="entry name" value="TRANSCRIPTIONAL REGULATOR, MARR FAMILY"/>
    <property type="match status" value="1"/>
</dbReference>
<dbReference type="SUPFAM" id="SSF46785">
    <property type="entry name" value="Winged helix' DNA-binding domain"/>
    <property type="match status" value="1"/>
</dbReference>
<feature type="domain" description="HTH hxlR-type" evidence="4">
    <location>
        <begin position="20"/>
        <end position="118"/>
    </location>
</feature>
<dbReference type="PANTHER" id="PTHR33204:SF29">
    <property type="entry name" value="TRANSCRIPTIONAL REGULATOR"/>
    <property type="match status" value="1"/>
</dbReference>
<evidence type="ECO:0000259" key="4">
    <source>
        <dbReference type="PROSITE" id="PS51118"/>
    </source>
</evidence>
<dbReference type="InterPro" id="IPR036388">
    <property type="entry name" value="WH-like_DNA-bd_sf"/>
</dbReference>
<dbReference type="InterPro" id="IPR002577">
    <property type="entry name" value="HTH_HxlR"/>
</dbReference>
<sequence length="127" mass="14677">MGTRKQNSTYSRNEKCIIDCDLTFAVYLLGGRWKLLILDKLAKRKMRFSELKKEFSYITERMLTLQLRTMEQDGLVKRTVYAEVPPRVEYELTETARELAPILSQLSDWGGKQRKIAQQGTAVSSPT</sequence>
<gene>
    <name evidence="5" type="ORF">HF329_01875</name>
</gene>
<name>A0AAE6ZBW6_9BACT</name>
<dbReference type="RefSeq" id="WP_168802409.1">
    <property type="nucleotide sequence ID" value="NZ_CP051205.1"/>
</dbReference>
<dbReference type="Gene3D" id="1.10.10.10">
    <property type="entry name" value="Winged helix-like DNA-binding domain superfamily/Winged helix DNA-binding domain"/>
    <property type="match status" value="1"/>
</dbReference>
<reference evidence="6" key="1">
    <citation type="submission" date="2020-04" db="EMBL/GenBank/DDBJ databases">
        <authorList>
            <person name="Kittiwongwattana C."/>
        </authorList>
    </citation>
    <scope>NUCLEOTIDE SEQUENCE [LARGE SCALE GENOMIC DNA]</scope>
    <source>
        <strain evidence="6">1310</strain>
    </source>
</reference>
<evidence type="ECO:0000256" key="1">
    <source>
        <dbReference type="ARBA" id="ARBA00023015"/>
    </source>
</evidence>
<keyword evidence="3" id="KW-0804">Transcription</keyword>
<dbReference type="InterPro" id="IPR036390">
    <property type="entry name" value="WH_DNA-bd_sf"/>
</dbReference>
<dbReference type="KEGG" id="coy:HF329_01875"/>
<dbReference type="AlphaFoldDB" id="A0AAE6ZBW6"/>
<accession>A0AAE6ZBW6</accession>
<dbReference type="Proteomes" id="UP000502421">
    <property type="component" value="Chromosome"/>
</dbReference>
<dbReference type="EMBL" id="CP051205">
    <property type="protein sequence ID" value="QJB30123.1"/>
    <property type="molecule type" value="Genomic_DNA"/>
</dbReference>